<protein>
    <submittedName>
        <fullName evidence="2">Uncharacterized protein</fullName>
    </submittedName>
</protein>
<evidence type="ECO:0000313" key="3">
    <source>
        <dbReference type="Proteomes" id="UP000541444"/>
    </source>
</evidence>
<feature type="region of interest" description="Disordered" evidence="1">
    <location>
        <begin position="295"/>
        <end position="316"/>
    </location>
</feature>
<dbReference type="Proteomes" id="UP000541444">
    <property type="component" value="Unassembled WGS sequence"/>
</dbReference>
<accession>A0A7J7LCW9</accession>
<feature type="compositionally biased region" description="Basic and acidic residues" evidence="1">
    <location>
        <begin position="132"/>
        <end position="156"/>
    </location>
</feature>
<proteinExistence type="predicted"/>
<feature type="region of interest" description="Disordered" evidence="1">
    <location>
        <begin position="113"/>
        <end position="156"/>
    </location>
</feature>
<evidence type="ECO:0000256" key="1">
    <source>
        <dbReference type="SAM" id="MobiDB-lite"/>
    </source>
</evidence>
<reference evidence="2 3" key="1">
    <citation type="journal article" date="2020" name="IScience">
        <title>Genome Sequencing of the Endangered Kingdonia uniflora (Circaeasteraceae, Ranunculales) Reveals Potential Mechanisms of Evolutionary Specialization.</title>
        <authorList>
            <person name="Sun Y."/>
            <person name="Deng T."/>
            <person name="Zhang A."/>
            <person name="Moore M.J."/>
            <person name="Landis J.B."/>
            <person name="Lin N."/>
            <person name="Zhang H."/>
            <person name="Zhang X."/>
            <person name="Huang J."/>
            <person name="Zhang X."/>
            <person name="Sun H."/>
            <person name="Wang H."/>
        </authorList>
    </citation>
    <scope>NUCLEOTIDE SEQUENCE [LARGE SCALE GENOMIC DNA]</scope>
    <source>
        <strain evidence="2">TB1705</strain>
        <tissue evidence="2">Leaf</tissue>
    </source>
</reference>
<feature type="compositionally biased region" description="Polar residues" evidence="1">
    <location>
        <begin position="119"/>
        <end position="131"/>
    </location>
</feature>
<keyword evidence="3" id="KW-1185">Reference proteome</keyword>
<evidence type="ECO:0000313" key="2">
    <source>
        <dbReference type="EMBL" id="KAF6140467.1"/>
    </source>
</evidence>
<dbReference type="AlphaFoldDB" id="A0A7J7LCW9"/>
<sequence>MVRAQERIEDLASTSLVGPIGADSDVRIDQLITDSKELSEEGIQILKLVAESNVAREAGAFMGSNNINDLKPSDMVECVIDGCNKDTCDNSCLNHKMEWGFSLPSCHLKRGVEGEGEKTVSNSETVTISSEINKDKGNDSTSKEAAETSKDGDGLPAIHKDKAIELKRRPFVRVCVEVKATDELPEIFSVEIDESYTIQQQIQTVEKVNKVWKAKEKESIHANGEEEGNSFAPLANLSTNEHRLPLDKELAQPEKEKAKTREQLDDDVEAITHKTPIGGDYVDEGFQPSKSALKSLRKKNNKSEKVMRAAEVQEPPSRQKYFNRQGMELEASSPFKPKSSTASGRLERVALDEMLAIKMSWSHFKPPWMRYSASYKVECMLVTAPLYLFLGSGVLPNKQASYANYYVRLSLQNPSKLSECGLVTMEKLVVELLMSSLETTGLGSGLVSPKRSATFFNILATYNKRVVTNLVTDVADCYDKMLSRRITLSEDRAEMRVTTYLKDCMSMDGTGQICIAGHQTGWYMFYPWSTSSIVKATFSTMVSYIGMERNLKYFDNKIINPKSTLTAICAEICTRLEFVFGGIVKTEKVKDLCTKWKVQATVRKKNRIACKWNPPPPGVILLNTDGALNETG</sequence>
<dbReference type="EMBL" id="JACGCM010002370">
    <property type="protein sequence ID" value="KAF6140467.1"/>
    <property type="molecule type" value="Genomic_DNA"/>
</dbReference>
<comment type="caution">
    <text evidence="2">The sequence shown here is derived from an EMBL/GenBank/DDBJ whole genome shotgun (WGS) entry which is preliminary data.</text>
</comment>
<name>A0A7J7LCW9_9MAGN</name>
<organism evidence="2 3">
    <name type="scientific">Kingdonia uniflora</name>
    <dbReference type="NCBI Taxonomy" id="39325"/>
    <lineage>
        <taxon>Eukaryota</taxon>
        <taxon>Viridiplantae</taxon>
        <taxon>Streptophyta</taxon>
        <taxon>Embryophyta</taxon>
        <taxon>Tracheophyta</taxon>
        <taxon>Spermatophyta</taxon>
        <taxon>Magnoliopsida</taxon>
        <taxon>Ranunculales</taxon>
        <taxon>Circaeasteraceae</taxon>
        <taxon>Kingdonia</taxon>
    </lineage>
</organism>
<gene>
    <name evidence="2" type="ORF">GIB67_010297</name>
</gene>